<keyword evidence="3" id="KW-1185">Reference proteome</keyword>
<accession>A0A372LV63</accession>
<evidence type="ECO:0000313" key="2">
    <source>
        <dbReference type="EMBL" id="RFU82260.1"/>
    </source>
</evidence>
<reference evidence="2 3" key="1">
    <citation type="submission" date="2018-08" db="EMBL/GenBank/DDBJ databases">
        <title>Isolation, diversity and antifungal activity of Actinobacteria from wheat.</title>
        <authorList>
            <person name="Han C."/>
        </authorList>
    </citation>
    <scope>NUCLEOTIDE SEQUENCE [LARGE SCALE GENOMIC DNA]</scope>
    <source>
        <strain evidence="2 3">NEAU-YY421</strain>
    </source>
</reference>
<name>A0A372LV63_9ACTN</name>
<dbReference type="SUPFAM" id="SSF56219">
    <property type="entry name" value="DNase I-like"/>
    <property type="match status" value="1"/>
</dbReference>
<evidence type="ECO:0000256" key="1">
    <source>
        <dbReference type="SAM" id="MobiDB-lite"/>
    </source>
</evidence>
<gene>
    <name evidence="2" type="ORF">DY218_33845</name>
</gene>
<protein>
    <recommendedName>
        <fullName evidence="4">Endonuclease/exonuclease/phosphatase family protein</fullName>
    </recommendedName>
</protein>
<dbReference type="InterPro" id="IPR036691">
    <property type="entry name" value="Endo/exonu/phosph_ase_sf"/>
</dbReference>
<organism evidence="2 3">
    <name type="scientific">Streptomyces triticagri</name>
    <dbReference type="NCBI Taxonomy" id="2293568"/>
    <lineage>
        <taxon>Bacteria</taxon>
        <taxon>Bacillati</taxon>
        <taxon>Actinomycetota</taxon>
        <taxon>Actinomycetes</taxon>
        <taxon>Kitasatosporales</taxon>
        <taxon>Streptomycetaceae</taxon>
        <taxon>Streptomyces</taxon>
    </lineage>
</organism>
<evidence type="ECO:0008006" key="4">
    <source>
        <dbReference type="Google" id="ProtNLM"/>
    </source>
</evidence>
<sequence length="388" mass="42699">MRTSQHRFTAEDGSTAENARKPRLRFPRLLATVGAAALVVPALTGAHATAGAAEAAAAEAKPNEDPGFLQVYDANVENLPTSTETSPPLCAGDWHDLMYYMRTQELKPDVYLVQQLSNKAQLDRLLDRMETHFGEKFAGVLAENAPVPSKESAGGDCWNYKKRQTNAVIWRTDRLELLKSASPDNRWQAQNWNGSECVNNDQARTKGVKALLRDKVSGRTVTAASFHWPTVNKGGSKCTVSNIGELSNELTEDEYDTDPTHGATDLYVAGGDTNSHEQAGGDWHPWYAAANADIGGKYGFRDAVYADCATQDDPEACRADRWTLITRSHRRVDYILGRKPGGALPRMTDVVVPTFDEGDRADEELSDDGDRNDLDYSDHRAVGARVHY</sequence>
<dbReference type="AlphaFoldDB" id="A0A372LV63"/>
<evidence type="ECO:0000313" key="3">
    <source>
        <dbReference type="Proteomes" id="UP000263094"/>
    </source>
</evidence>
<dbReference type="EMBL" id="QUAK01000239">
    <property type="protein sequence ID" value="RFU82260.1"/>
    <property type="molecule type" value="Genomic_DNA"/>
</dbReference>
<proteinExistence type="predicted"/>
<dbReference type="OrthoDB" id="4942342at2"/>
<dbReference type="Gene3D" id="3.60.10.10">
    <property type="entry name" value="Endonuclease/exonuclease/phosphatase"/>
    <property type="match status" value="1"/>
</dbReference>
<dbReference type="RefSeq" id="WP_128559996.1">
    <property type="nucleotide sequence ID" value="NZ_QUAK01000239.1"/>
</dbReference>
<comment type="caution">
    <text evidence="2">The sequence shown here is derived from an EMBL/GenBank/DDBJ whole genome shotgun (WGS) entry which is preliminary data.</text>
</comment>
<feature type="region of interest" description="Disordered" evidence="1">
    <location>
        <begin position="354"/>
        <end position="376"/>
    </location>
</feature>
<dbReference type="Proteomes" id="UP000263094">
    <property type="component" value="Unassembled WGS sequence"/>
</dbReference>